<dbReference type="InterPro" id="IPR012259">
    <property type="entry name" value="DHFR"/>
</dbReference>
<reference evidence="10" key="3">
    <citation type="submission" date="2023-04" db="EMBL/GenBank/DDBJ databases">
        <authorList>
            <person name="Wang Y."/>
        </authorList>
    </citation>
    <scope>NUCLEOTIDE SEQUENCE</scope>
    <source>
        <strain evidence="10">ZW18</strain>
    </source>
</reference>
<dbReference type="PRINTS" id="PR00070">
    <property type="entry name" value="DHFR"/>
</dbReference>
<dbReference type="Proteomes" id="UP000181860">
    <property type="component" value="Unassembled WGS sequence"/>
</dbReference>
<feature type="domain" description="DHFR" evidence="8">
    <location>
        <begin position="1"/>
        <end position="166"/>
    </location>
</feature>
<name>A0AAX3UEZ9_9LACO</name>
<dbReference type="GO" id="GO:0006730">
    <property type="term" value="P:one-carbon metabolic process"/>
    <property type="evidence" value="ECO:0007669"/>
    <property type="project" value="UniProtKB-KW"/>
</dbReference>
<keyword evidence="5 7" id="KW-0521">NADP</keyword>
<organism evidence="10 12">
    <name type="scientific">Lactobacillus kefiranofaciens</name>
    <dbReference type="NCBI Taxonomy" id="267818"/>
    <lineage>
        <taxon>Bacteria</taxon>
        <taxon>Bacillati</taxon>
        <taxon>Bacillota</taxon>
        <taxon>Bacilli</taxon>
        <taxon>Lactobacillales</taxon>
        <taxon>Lactobacillaceae</taxon>
        <taxon>Lactobacillus</taxon>
    </lineage>
</organism>
<comment type="function">
    <text evidence="7">Key enzyme in folate metabolism. Catalyzes an essential reaction for de novo glycine and purine synthesis, and for DNA precursor synthesis.</text>
</comment>
<accession>A0AAX3UEZ9</accession>
<evidence type="ECO:0000256" key="5">
    <source>
        <dbReference type="ARBA" id="ARBA00022857"/>
    </source>
</evidence>
<gene>
    <name evidence="10" type="ORF">QEJ78_01730</name>
    <name evidence="9" type="ORF">SAMN02983011_00880</name>
</gene>
<dbReference type="GO" id="GO:0046654">
    <property type="term" value="P:tetrahydrofolate biosynthetic process"/>
    <property type="evidence" value="ECO:0007669"/>
    <property type="project" value="InterPro"/>
</dbReference>
<dbReference type="PIRSF" id="PIRSF000194">
    <property type="entry name" value="DHFR"/>
    <property type="match status" value="1"/>
</dbReference>
<evidence type="ECO:0000313" key="12">
    <source>
        <dbReference type="Proteomes" id="UP001242513"/>
    </source>
</evidence>
<dbReference type="RefSeq" id="WP_013854252.1">
    <property type="nucleotide sequence ID" value="NZ_CP061341.1"/>
</dbReference>
<evidence type="ECO:0000256" key="7">
    <source>
        <dbReference type="PIRNR" id="PIRNR000194"/>
    </source>
</evidence>
<protein>
    <recommendedName>
        <fullName evidence="3 7">Dihydrofolate reductase</fullName>
        <ecNumber evidence="3 7">1.5.1.3</ecNumber>
    </recommendedName>
</protein>
<reference evidence="9 11" key="1">
    <citation type="submission" date="2016-10" db="EMBL/GenBank/DDBJ databases">
        <authorList>
            <person name="Varghese N."/>
            <person name="Submissions S."/>
        </authorList>
    </citation>
    <scope>NUCLEOTIDE SEQUENCE [LARGE SCALE GENOMIC DNA]</scope>
    <source>
        <strain evidence="9 11">ATCC 43761</strain>
    </source>
</reference>
<dbReference type="Proteomes" id="UP001242513">
    <property type="component" value="Chromosome"/>
</dbReference>
<dbReference type="GeneID" id="72687090"/>
<dbReference type="EMBL" id="FMXC01000007">
    <property type="protein sequence ID" value="SDA49349.1"/>
    <property type="molecule type" value="Genomic_DNA"/>
</dbReference>
<dbReference type="PANTHER" id="PTHR48069:SF3">
    <property type="entry name" value="DIHYDROFOLATE REDUCTASE"/>
    <property type="match status" value="1"/>
</dbReference>
<proteinExistence type="inferred from homology"/>
<evidence type="ECO:0000313" key="11">
    <source>
        <dbReference type="Proteomes" id="UP000181860"/>
    </source>
</evidence>
<dbReference type="GO" id="GO:0005829">
    <property type="term" value="C:cytosol"/>
    <property type="evidence" value="ECO:0007669"/>
    <property type="project" value="TreeGrafter"/>
</dbReference>
<dbReference type="EC" id="1.5.1.3" evidence="3 7"/>
<evidence type="ECO:0000256" key="2">
    <source>
        <dbReference type="ARBA" id="ARBA00009539"/>
    </source>
</evidence>
<evidence type="ECO:0000313" key="10">
    <source>
        <dbReference type="EMBL" id="WGO86231.1"/>
    </source>
</evidence>
<dbReference type="AlphaFoldDB" id="A0AAX3UEZ9"/>
<evidence type="ECO:0000256" key="6">
    <source>
        <dbReference type="ARBA" id="ARBA00023002"/>
    </source>
</evidence>
<dbReference type="PANTHER" id="PTHR48069">
    <property type="entry name" value="DIHYDROFOLATE REDUCTASE"/>
    <property type="match status" value="1"/>
</dbReference>
<comment type="pathway">
    <text evidence="1 7">Cofactor biosynthesis; tetrahydrofolate biosynthesis; 5,6,7,8-tetrahydrofolate from 7,8-dihydrofolate: step 1/1.</text>
</comment>
<evidence type="ECO:0000259" key="8">
    <source>
        <dbReference type="PROSITE" id="PS51330"/>
    </source>
</evidence>
<dbReference type="GO" id="GO:0046655">
    <property type="term" value="P:folic acid metabolic process"/>
    <property type="evidence" value="ECO:0007669"/>
    <property type="project" value="TreeGrafter"/>
</dbReference>
<dbReference type="GO" id="GO:0050661">
    <property type="term" value="F:NADP binding"/>
    <property type="evidence" value="ECO:0007669"/>
    <property type="project" value="InterPro"/>
</dbReference>
<evidence type="ECO:0000256" key="1">
    <source>
        <dbReference type="ARBA" id="ARBA00004903"/>
    </source>
</evidence>
<evidence type="ECO:0000256" key="4">
    <source>
        <dbReference type="ARBA" id="ARBA00022563"/>
    </source>
</evidence>
<dbReference type="EMBL" id="CP123735">
    <property type="protein sequence ID" value="WGO86231.1"/>
    <property type="molecule type" value="Genomic_DNA"/>
</dbReference>
<comment type="similarity">
    <text evidence="2 7">Belongs to the dihydrofolate reductase family.</text>
</comment>
<dbReference type="Pfam" id="PF00186">
    <property type="entry name" value="DHFR_1"/>
    <property type="match status" value="1"/>
</dbReference>
<dbReference type="SUPFAM" id="SSF53597">
    <property type="entry name" value="Dihydrofolate reductase-like"/>
    <property type="match status" value="1"/>
</dbReference>
<evidence type="ECO:0000256" key="3">
    <source>
        <dbReference type="ARBA" id="ARBA00012856"/>
    </source>
</evidence>
<dbReference type="GO" id="GO:0004146">
    <property type="term" value="F:dihydrofolate reductase activity"/>
    <property type="evidence" value="ECO:0007669"/>
    <property type="project" value="UniProtKB-EC"/>
</dbReference>
<evidence type="ECO:0000313" key="9">
    <source>
        <dbReference type="EMBL" id="SDA49349.1"/>
    </source>
</evidence>
<keyword evidence="6 7" id="KW-0560">Oxidoreductase</keyword>
<dbReference type="GO" id="GO:0046452">
    <property type="term" value="P:dihydrofolate metabolic process"/>
    <property type="evidence" value="ECO:0007669"/>
    <property type="project" value="TreeGrafter"/>
</dbReference>
<keyword evidence="4 7" id="KW-0554">One-carbon metabolism</keyword>
<dbReference type="InterPro" id="IPR001796">
    <property type="entry name" value="DHFR_dom"/>
</dbReference>
<dbReference type="InterPro" id="IPR024072">
    <property type="entry name" value="DHFR-like_dom_sf"/>
</dbReference>
<comment type="catalytic activity">
    <reaction evidence="7">
        <text>(6S)-5,6,7,8-tetrahydrofolate + NADP(+) = 7,8-dihydrofolate + NADPH + H(+)</text>
        <dbReference type="Rhea" id="RHEA:15009"/>
        <dbReference type="ChEBI" id="CHEBI:15378"/>
        <dbReference type="ChEBI" id="CHEBI:57451"/>
        <dbReference type="ChEBI" id="CHEBI:57453"/>
        <dbReference type="ChEBI" id="CHEBI:57783"/>
        <dbReference type="ChEBI" id="CHEBI:58349"/>
        <dbReference type="EC" id="1.5.1.3"/>
    </reaction>
</comment>
<dbReference type="CDD" id="cd00209">
    <property type="entry name" value="DHFR"/>
    <property type="match status" value="1"/>
</dbReference>
<keyword evidence="11" id="KW-1185">Reference proteome</keyword>
<reference evidence="10" key="2">
    <citation type="journal article" date="2022" name="Food Funct.">
        <title>Lactobacillus kefiranofaciens ZW18 from Kefir enhances the anti-tumor effect of anti-programmed cell death 1 (PD-1) immunotherapy by modulating the gut microbiota.</title>
        <authorList>
            <person name="Zhao J."/>
            <person name="Wang Y."/>
            <person name="Wang J."/>
            <person name="Lv M."/>
            <person name="Zhou C."/>
            <person name="Jia L."/>
            <person name="Geng W."/>
        </authorList>
    </citation>
    <scope>NUCLEOTIDE SEQUENCE</scope>
    <source>
        <strain evidence="10">ZW18</strain>
    </source>
</reference>
<sequence length="168" mass="19596">MIEYVWAEDEKHQIGLNGHLPWHLPADLRHFKEKTIGHPIIMGRKTFMSLPKLLPQRKHIVLTSSQELRQKYQHNKQVLILSSLAEINDYIQKHKQEKMCVIGGASVFKALIDQVDILEKTAIEAVFEADTKMPAIDYDQFALLNKEHHVSDSKNKYPYTFLTYQRKS</sequence>
<dbReference type="PROSITE" id="PS51330">
    <property type="entry name" value="DHFR_2"/>
    <property type="match status" value="1"/>
</dbReference>
<dbReference type="Gene3D" id="3.40.430.10">
    <property type="entry name" value="Dihydrofolate Reductase, subunit A"/>
    <property type="match status" value="1"/>
</dbReference>